<proteinExistence type="predicted"/>
<dbReference type="GeneID" id="94374471"/>
<dbReference type="Proteomes" id="UP000824334">
    <property type="component" value="Chromosome"/>
</dbReference>
<dbReference type="RefSeq" id="WP_219353857.1">
    <property type="nucleotide sequence ID" value="NZ_CP080034.1"/>
</dbReference>
<dbReference type="CDD" id="cd06533">
    <property type="entry name" value="Glyco_transf_WecG_TagA"/>
    <property type="match status" value="1"/>
</dbReference>
<evidence type="ECO:0000256" key="2">
    <source>
        <dbReference type="ARBA" id="ARBA00022679"/>
    </source>
</evidence>
<keyword evidence="4" id="KW-1185">Reference proteome</keyword>
<evidence type="ECO:0000313" key="3">
    <source>
        <dbReference type="EMBL" id="QYC11227.1"/>
    </source>
</evidence>
<dbReference type="Pfam" id="PF03808">
    <property type="entry name" value="Glyco_tran_WecG"/>
    <property type="match status" value="1"/>
</dbReference>
<dbReference type="PANTHER" id="PTHR34136:SF1">
    <property type="entry name" value="UDP-N-ACETYL-D-MANNOSAMINURONIC ACID TRANSFERASE"/>
    <property type="match status" value="1"/>
</dbReference>
<keyword evidence="1" id="KW-0328">Glycosyltransferase</keyword>
<gene>
    <name evidence="3" type="ORF">KWG56_04275</name>
</gene>
<evidence type="ECO:0000313" key="4">
    <source>
        <dbReference type="Proteomes" id="UP000824334"/>
    </source>
</evidence>
<keyword evidence="2" id="KW-0808">Transferase</keyword>
<dbReference type="EMBL" id="CP080034">
    <property type="protein sequence ID" value="QYC11227.1"/>
    <property type="molecule type" value="Genomic_DNA"/>
</dbReference>
<name>A0ABX8TJ08_9CAUL</name>
<dbReference type="PANTHER" id="PTHR34136">
    <property type="match status" value="1"/>
</dbReference>
<protein>
    <submittedName>
        <fullName evidence="3">WecB/TagA/CpsF family glycosyltransferase</fullName>
    </submittedName>
</protein>
<reference evidence="3 4" key="1">
    <citation type="submission" date="2021-07" db="EMBL/GenBank/DDBJ databases">
        <title>Isolation and characterization of bacteria from a gold mining with a capacity of golden bioaccumulation.</title>
        <authorList>
            <person name="Yang X.J."/>
        </authorList>
    </citation>
    <scope>NUCLEOTIDE SEQUENCE [LARGE SCALE GENOMIC DNA]</scope>
    <source>
        <strain evidence="3 4">Au29</strain>
    </source>
</reference>
<accession>A0ABX8TJ08</accession>
<organism evidence="3 4">
    <name type="scientific">Brevundimonas nasdae</name>
    <dbReference type="NCBI Taxonomy" id="172043"/>
    <lineage>
        <taxon>Bacteria</taxon>
        <taxon>Pseudomonadati</taxon>
        <taxon>Pseudomonadota</taxon>
        <taxon>Alphaproteobacteria</taxon>
        <taxon>Caulobacterales</taxon>
        <taxon>Caulobacteraceae</taxon>
        <taxon>Brevundimonas</taxon>
    </lineage>
</organism>
<sequence length="267" mass="29481">MNSLPTSRTLVSWPEVHFAGLRFHALSLDEAVAAVAARPASLPFDILITPNAEHAWLRRKDDEFNRISANAWLSTNDSRVLKQAARFGGVDLGFAPGAHIVDILFQRVIAPSEAITIIGGEDEVIADLARQFGLTNIAHHNPPMGFINKPEAVAAAIDFVAAHPARFVFVAMGPPQSEKFCQRLIEDGRATGLGLCIGSSISTIIGRTPPAPQWMEDRGLVWLYRLAREPERLWRRYLLRGFYGLGLGLLDALSFRLRLKTPDRPNT</sequence>
<dbReference type="InterPro" id="IPR004629">
    <property type="entry name" value="WecG_TagA_CpsF"/>
</dbReference>
<evidence type="ECO:0000256" key="1">
    <source>
        <dbReference type="ARBA" id="ARBA00022676"/>
    </source>
</evidence>